<dbReference type="SUPFAM" id="SSF48371">
    <property type="entry name" value="ARM repeat"/>
    <property type="match status" value="2"/>
</dbReference>
<feature type="region of interest" description="Disordered" evidence="5">
    <location>
        <begin position="719"/>
        <end position="740"/>
    </location>
</feature>
<feature type="compositionally biased region" description="Polar residues" evidence="5">
    <location>
        <begin position="439"/>
        <end position="448"/>
    </location>
</feature>
<accession>A0A813V8R3</accession>
<feature type="region of interest" description="Disordered" evidence="5">
    <location>
        <begin position="435"/>
        <end position="460"/>
    </location>
</feature>
<dbReference type="Pfam" id="PF16213">
    <property type="entry name" value="DCB"/>
    <property type="match status" value="1"/>
</dbReference>
<organism evidence="10 11">
    <name type="scientific">Adineta steineri</name>
    <dbReference type="NCBI Taxonomy" id="433720"/>
    <lineage>
        <taxon>Eukaryota</taxon>
        <taxon>Metazoa</taxon>
        <taxon>Spiralia</taxon>
        <taxon>Gnathifera</taxon>
        <taxon>Rotifera</taxon>
        <taxon>Eurotatoria</taxon>
        <taxon>Bdelloidea</taxon>
        <taxon>Adinetida</taxon>
        <taxon>Adinetidae</taxon>
        <taxon>Adineta</taxon>
    </lineage>
</organism>
<dbReference type="PANTHER" id="PTHR10663">
    <property type="entry name" value="GUANYL-NUCLEOTIDE EXCHANGE FACTOR"/>
    <property type="match status" value="1"/>
</dbReference>
<evidence type="ECO:0000313" key="10">
    <source>
        <dbReference type="EMBL" id="CAF0833187.1"/>
    </source>
</evidence>
<dbReference type="Pfam" id="PF12783">
    <property type="entry name" value="Sec7-like_HUS"/>
    <property type="match status" value="1"/>
</dbReference>
<evidence type="ECO:0000256" key="3">
    <source>
        <dbReference type="ARBA" id="ARBA00022448"/>
    </source>
</evidence>
<evidence type="ECO:0000259" key="8">
    <source>
        <dbReference type="Pfam" id="PF16206"/>
    </source>
</evidence>
<dbReference type="Pfam" id="PF16206">
    <property type="entry name" value="Mon2_C"/>
    <property type="match status" value="1"/>
</dbReference>
<evidence type="ECO:0000259" key="6">
    <source>
        <dbReference type="Pfam" id="PF09324"/>
    </source>
</evidence>
<dbReference type="Pfam" id="PF09324">
    <property type="entry name" value="Sec7-like_HDS"/>
    <property type="match status" value="1"/>
</dbReference>
<dbReference type="AlphaFoldDB" id="A0A813V8R3"/>
<evidence type="ECO:0000256" key="4">
    <source>
        <dbReference type="ARBA" id="ARBA00022927"/>
    </source>
</evidence>
<evidence type="ECO:0000256" key="1">
    <source>
        <dbReference type="ARBA" id="ARBA00008144"/>
    </source>
</evidence>
<dbReference type="InterPro" id="IPR016024">
    <property type="entry name" value="ARM-type_fold"/>
</dbReference>
<evidence type="ECO:0000259" key="9">
    <source>
        <dbReference type="Pfam" id="PF16213"/>
    </source>
</evidence>
<dbReference type="PANTHER" id="PTHR10663:SF333">
    <property type="entry name" value="PROTEIN MON2 HOMOLOG"/>
    <property type="match status" value="1"/>
</dbReference>
<dbReference type="InterPro" id="IPR032817">
    <property type="entry name" value="Mon2_C"/>
</dbReference>
<evidence type="ECO:0000259" key="7">
    <source>
        <dbReference type="Pfam" id="PF12783"/>
    </source>
</evidence>
<feature type="compositionally biased region" description="Polar residues" evidence="5">
    <location>
        <begin position="729"/>
        <end position="740"/>
    </location>
</feature>
<feature type="compositionally biased region" description="Low complexity" evidence="5">
    <location>
        <begin position="449"/>
        <end position="460"/>
    </location>
</feature>
<feature type="domain" description="Mon2/Sec7/BIG1-like dimerisation and cyclophilin-binding" evidence="9">
    <location>
        <begin position="13"/>
        <end position="186"/>
    </location>
</feature>
<feature type="domain" description="Mon2/Sec7/BIG1-like HDS" evidence="6">
    <location>
        <begin position="963"/>
        <end position="1035"/>
    </location>
</feature>
<evidence type="ECO:0000313" key="11">
    <source>
        <dbReference type="Proteomes" id="UP000663845"/>
    </source>
</evidence>
<dbReference type="EMBL" id="CAJNOG010000044">
    <property type="protein sequence ID" value="CAF0833187.1"/>
    <property type="molecule type" value="Genomic_DNA"/>
</dbReference>
<feature type="domain" description="Mon2 C-terminal" evidence="8">
    <location>
        <begin position="1039"/>
        <end position="1232"/>
    </location>
</feature>
<dbReference type="InterPro" id="IPR015403">
    <property type="entry name" value="Mon2/Sec7/BIG1-like_HDS"/>
</dbReference>
<name>A0A813V8R3_9BILA</name>
<proteinExistence type="inferred from homology"/>
<sequence length="1236" mass="138851">MANTSSDSHSILQKLINNLSSDLRQLSTETKKKYPPIKEAAEACNMKLREYSTMKDNLSIVMRDASVDLLQPFVLGCDTKQVKIVQLCLTSIQKLLQHHIVNQASAAIIVNVLSALCELQTEELKILQTVLLLVNTTSVVVHSTLATLFVITFRLCFSKDPTIVNTSTAAVRQLVTAVYDRVIEEDAQNIPAGDQVTQDSDLSKPQQQQQLSSNIDSLRPYARDAYLLFQDLCYLINGDQPIWLIGLTEITRTLILELIETILTHYASIFHCHNEFRYLLKERVSPLVIKLFSPGSKHSNSSSGQNSNTTYDSAYFPLIARLLRVVCILIRFYFTLLITECEIFLSLLIKLLEPDKPVWQRSLAIECIHKIIIHQNLIKLFCLSYDMQPHSSKILRDLTNAISSYVQSYFNSAAISSNSTTTSGQTNTTNVAISDKKSSGASTTSKLDSTSTYSSNVSNGTGGSSNTILFAYRNLLVPQYVTYTQGQAKAVYVENWEKFDCPLIPDSYGIVVAYACMLELVRAVQSIIEGTGMRGDSIAGTQLRTSVQLRPLESLTENEKHECIEVVNCTWSSVLVTFTLLYDVCYDDTSCELLLRGFQTYISLCGMLGMNVQRDAFVTCLCKTALPPQYNIHLLGKQQNNEQQQQQQSLLQKLTTRSSVDSSTGGDYERQQVVIVGTPLPLLNSSSRDAFVTCLCKTALPPQYNIHLLGKQQNNEQQQQQQSLLQKLTTRSSVDSSTGSDYERQQVVIVGTPLPLLNSSSAMNQTAVMLTSKNIHCMRTLLSVAHCYGSILGTSWHLILTTLQHLVWIIGFKPSTGGTLKHVGTLANTDATPMTNSAAVVTTAAMADLPILSSMLSRLFESSVYLDDVALHHLIDALIRLSIESMEVAIIVREPSLFAIAKILETGRANLNRIDVWWKPISSHLLDVCQHTNPRMREWGTEAITLLVRNALEYKYEQNLFDNERLLHMIIISLHELSLIQHFDVRQKQLEATLSILTNNGPTLQTGWPIILNIIGSITREHNDSLIRQAQQCLQLVVTDFLSTIPICYLGILIKVVAKFGFQEQDLNIALSAIGLLWNMTDYLFRMKEQEHQLKNVNDYLDPNEIYDNLTAIEELWMILYRKLSELTIDQRPAIRKSASSTLFTMITSHGQLLSTGAWSILIWQVLFPLFEQVEQFFYTASKEREQLQQQQLSKSSGGQEILMHHSRDTPEKQWAETYVMILAGVTRTVQQKTLK</sequence>
<feature type="compositionally biased region" description="Low complexity" evidence="5">
    <location>
        <begin position="719"/>
        <end position="728"/>
    </location>
</feature>
<keyword evidence="3" id="KW-0813">Transport</keyword>
<feature type="domain" description="Mon2/Sec7/BIG1-like HUS" evidence="7">
    <location>
        <begin position="221"/>
        <end position="394"/>
    </location>
</feature>
<reference evidence="10" key="1">
    <citation type="submission" date="2021-02" db="EMBL/GenBank/DDBJ databases">
        <authorList>
            <person name="Nowell W R."/>
        </authorList>
    </citation>
    <scope>NUCLEOTIDE SEQUENCE</scope>
</reference>
<comment type="caution">
    <text evidence="10">The sequence shown here is derived from an EMBL/GenBank/DDBJ whole genome shotgun (WGS) entry which is preliminary data.</text>
</comment>
<comment type="similarity">
    <text evidence="1">Belongs to the MON2 family.</text>
</comment>
<dbReference type="InterPro" id="IPR032629">
    <property type="entry name" value="DCB_dom"/>
</dbReference>
<keyword evidence="4" id="KW-0653">Protein transport</keyword>
<protein>
    <recommendedName>
        <fullName evidence="2">Protein MON2 homolog</fullName>
    </recommendedName>
</protein>
<evidence type="ECO:0000256" key="2">
    <source>
        <dbReference type="ARBA" id="ARBA00017134"/>
    </source>
</evidence>
<dbReference type="InterPro" id="IPR032691">
    <property type="entry name" value="Mon2/Sec7/BIG1-like_HUS"/>
</dbReference>
<dbReference type="GO" id="GO:0015031">
    <property type="term" value="P:protein transport"/>
    <property type="evidence" value="ECO:0007669"/>
    <property type="project" value="UniProtKB-KW"/>
</dbReference>
<gene>
    <name evidence="10" type="ORF">JYZ213_LOCUS6950</name>
</gene>
<dbReference type="Proteomes" id="UP000663845">
    <property type="component" value="Unassembled WGS sequence"/>
</dbReference>
<evidence type="ECO:0000256" key="5">
    <source>
        <dbReference type="SAM" id="MobiDB-lite"/>
    </source>
</evidence>